<evidence type="ECO:0000256" key="1">
    <source>
        <dbReference type="SAM" id="MobiDB-lite"/>
    </source>
</evidence>
<evidence type="ECO:0000313" key="2">
    <source>
        <dbReference type="EMBL" id="KAG2542158.1"/>
    </source>
</evidence>
<evidence type="ECO:0000313" key="3">
    <source>
        <dbReference type="Proteomes" id="UP000823388"/>
    </source>
</evidence>
<keyword evidence="3" id="KW-1185">Reference proteome</keyword>
<reference evidence="2" key="1">
    <citation type="submission" date="2020-05" db="EMBL/GenBank/DDBJ databases">
        <title>WGS assembly of Panicum virgatum.</title>
        <authorList>
            <person name="Lovell J.T."/>
            <person name="Jenkins J."/>
            <person name="Shu S."/>
            <person name="Juenger T.E."/>
            <person name="Schmutz J."/>
        </authorList>
    </citation>
    <scope>NUCLEOTIDE SEQUENCE</scope>
    <source>
        <strain evidence="2">AP13</strain>
    </source>
</reference>
<proteinExistence type="predicted"/>
<gene>
    <name evidence="2" type="ORF">PVAP13_9NG570414</name>
</gene>
<accession>A0A8T0MZN8</accession>
<name>A0A8T0MZN8_PANVG</name>
<sequence length="177" mass="18675">MPQAARAAAAGITFRRDGERAGAARSAPRRGPRRRLWWRLAVAAMAAFIDGGDPARTLSLLSPSAGLPPCAGRCSLGGLRRRGASGPCAATARGDHGVRRLGRGAPQRRQPRRGRRRLRRGPQRRGNNGGAIGGAGVFGEQPEPAELAVTAEEQGRSGSSCSRRRGVTRVGLHHIGR</sequence>
<feature type="region of interest" description="Disordered" evidence="1">
    <location>
        <begin position="81"/>
        <end position="177"/>
    </location>
</feature>
<organism evidence="2 3">
    <name type="scientific">Panicum virgatum</name>
    <name type="common">Blackwell switchgrass</name>
    <dbReference type="NCBI Taxonomy" id="38727"/>
    <lineage>
        <taxon>Eukaryota</taxon>
        <taxon>Viridiplantae</taxon>
        <taxon>Streptophyta</taxon>
        <taxon>Embryophyta</taxon>
        <taxon>Tracheophyta</taxon>
        <taxon>Spermatophyta</taxon>
        <taxon>Magnoliopsida</taxon>
        <taxon>Liliopsida</taxon>
        <taxon>Poales</taxon>
        <taxon>Poaceae</taxon>
        <taxon>PACMAD clade</taxon>
        <taxon>Panicoideae</taxon>
        <taxon>Panicodae</taxon>
        <taxon>Paniceae</taxon>
        <taxon>Panicinae</taxon>
        <taxon>Panicum</taxon>
        <taxon>Panicum sect. Hiantes</taxon>
    </lineage>
</organism>
<protein>
    <submittedName>
        <fullName evidence="2">Uncharacterized protein</fullName>
    </submittedName>
</protein>
<dbReference type="AlphaFoldDB" id="A0A8T0MZN8"/>
<comment type="caution">
    <text evidence="2">The sequence shown here is derived from an EMBL/GenBank/DDBJ whole genome shotgun (WGS) entry which is preliminary data.</text>
</comment>
<dbReference type="EMBL" id="CM029054">
    <property type="protein sequence ID" value="KAG2542158.1"/>
    <property type="molecule type" value="Genomic_DNA"/>
</dbReference>
<feature type="compositionally biased region" description="Gly residues" evidence="1">
    <location>
        <begin position="127"/>
        <end position="137"/>
    </location>
</feature>
<feature type="compositionally biased region" description="Basic residues" evidence="1">
    <location>
        <begin position="162"/>
        <end position="177"/>
    </location>
</feature>
<feature type="compositionally biased region" description="Basic residues" evidence="1">
    <location>
        <begin position="109"/>
        <end position="123"/>
    </location>
</feature>
<dbReference type="Proteomes" id="UP000823388">
    <property type="component" value="Chromosome 9N"/>
</dbReference>